<evidence type="ECO:0000313" key="3">
    <source>
        <dbReference type="Proteomes" id="UP001285352"/>
    </source>
</evidence>
<dbReference type="PANTHER" id="PTHR35908">
    <property type="entry name" value="HYPOTHETICAL FUSION PROTEIN"/>
    <property type="match status" value="1"/>
</dbReference>
<accession>A0ABU4VAB0</accession>
<proteinExistence type="predicted"/>
<organism evidence="2 3">
    <name type="scientific">Lentzea sokolovensis</name>
    <dbReference type="NCBI Taxonomy" id="3095429"/>
    <lineage>
        <taxon>Bacteria</taxon>
        <taxon>Bacillati</taxon>
        <taxon>Actinomycetota</taxon>
        <taxon>Actinomycetes</taxon>
        <taxon>Pseudonocardiales</taxon>
        <taxon>Pseudonocardiaceae</taxon>
        <taxon>Lentzea</taxon>
    </lineage>
</organism>
<gene>
    <name evidence="2" type="ORF">SK854_41340</name>
</gene>
<dbReference type="RefSeq" id="WP_319980602.1">
    <property type="nucleotide sequence ID" value="NZ_JAXAVU010000016.1"/>
</dbReference>
<reference evidence="2 3" key="2">
    <citation type="submission" date="2023-11" db="EMBL/GenBank/DDBJ databases">
        <authorList>
            <person name="Lara A.C."/>
            <person name="Chronakova A."/>
        </authorList>
    </citation>
    <scope>NUCLEOTIDE SEQUENCE [LARGE SCALE GENOMIC DNA]</scope>
    <source>
        <strain evidence="2 3">BCCO 10_0061</strain>
    </source>
</reference>
<evidence type="ECO:0000259" key="1">
    <source>
        <dbReference type="Pfam" id="PF18029"/>
    </source>
</evidence>
<name>A0ABU4VAB0_9PSEU</name>
<feature type="domain" description="Glyoxalase-like" evidence="1">
    <location>
        <begin position="9"/>
        <end position="118"/>
    </location>
</feature>
<dbReference type="InterPro" id="IPR029068">
    <property type="entry name" value="Glyas_Bleomycin-R_OHBP_Dase"/>
</dbReference>
<keyword evidence="3" id="KW-1185">Reference proteome</keyword>
<dbReference type="PANTHER" id="PTHR35908:SF1">
    <property type="entry name" value="CONSERVED PROTEIN"/>
    <property type="match status" value="1"/>
</dbReference>
<dbReference type="EMBL" id="JAXAVU010000016">
    <property type="protein sequence ID" value="MDX8148619.1"/>
    <property type="molecule type" value="Genomic_DNA"/>
</dbReference>
<dbReference type="Proteomes" id="UP001285352">
    <property type="component" value="Unassembled WGS sequence"/>
</dbReference>
<sequence length="120" mass="13181">MAIGELYDLVIDCPDPRELAGFYRQVVGGEIVDADAEWATLVISDGRRVSFQRVEGYAPPRWPGQEHPQQMHLDVIVTDLDESEPLVLALGATLLEGSSKSIGFRIYADPAGHPFCLVTN</sequence>
<evidence type="ECO:0000313" key="2">
    <source>
        <dbReference type="EMBL" id="MDX8148619.1"/>
    </source>
</evidence>
<dbReference type="Pfam" id="PF18029">
    <property type="entry name" value="Glyoxalase_6"/>
    <property type="match status" value="1"/>
</dbReference>
<reference evidence="2 3" key="1">
    <citation type="submission" date="2023-11" db="EMBL/GenBank/DDBJ databases">
        <title>Lentzea sokolovensis, sp. nov., Lentzea kristufkii, sp. nov., and Lentzea miocenensis, sp. nov., rare actinobacteria from Sokolov Coal Basin, Miocene lacustrine sediment, Czech Republic.</title>
        <authorList>
            <person name="Lara A."/>
            <person name="Kotroba L."/>
            <person name="Nouioui I."/>
            <person name="Neumann-Schaal M."/>
            <person name="Mast Y."/>
            <person name="Chronakova A."/>
        </authorList>
    </citation>
    <scope>NUCLEOTIDE SEQUENCE [LARGE SCALE GENOMIC DNA]</scope>
    <source>
        <strain evidence="2 3">BCCO 10_0061</strain>
    </source>
</reference>
<dbReference type="CDD" id="cd06587">
    <property type="entry name" value="VOC"/>
    <property type="match status" value="1"/>
</dbReference>
<dbReference type="SUPFAM" id="SSF54593">
    <property type="entry name" value="Glyoxalase/Bleomycin resistance protein/Dihydroxybiphenyl dioxygenase"/>
    <property type="match status" value="1"/>
</dbReference>
<protein>
    <submittedName>
        <fullName evidence="2">VOC family protein</fullName>
    </submittedName>
</protein>
<dbReference type="InterPro" id="IPR041581">
    <property type="entry name" value="Glyoxalase_6"/>
</dbReference>
<comment type="caution">
    <text evidence="2">The sequence shown here is derived from an EMBL/GenBank/DDBJ whole genome shotgun (WGS) entry which is preliminary data.</text>
</comment>
<dbReference type="Gene3D" id="3.10.180.10">
    <property type="entry name" value="2,3-Dihydroxybiphenyl 1,2-Dioxygenase, domain 1"/>
    <property type="match status" value="1"/>
</dbReference>